<evidence type="ECO:0000256" key="10">
    <source>
        <dbReference type="RuleBase" id="RU004517"/>
    </source>
</evidence>
<dbReference type="Pfam" id="PF01063">
    <property type="entry name" value="Aminotran_4"/>
    <property type="match status" value="1"/>
</dbReference>
<evidence type="ECO:0000256" key="4">
    <source>
        <dbReference type="ARBA" id="ARBA00022605"/>
    </source>
</evidence>
<dbReference type="InterPro" id="IPR001544">
    <property type="entry name" value="Aminotrans_IV"/>
</dbReference>
<evidence type="ECO:0000256" key="5">
    <source>
        <dbReference type="ARBA" id="ARBA00022679"/>
    </source>
</evidence>
<organism evidence="11 12">
    <name type="scientific">Wolfiporia cocos (strain MD-104)</name>
    <name type="common">Brown rot fungus</name>
    <dbReference type="NCBI Taxonomy" id="742152"/>
    <lineage>
        <taxon>Eukaryota</taxon>
        <taxon>Fungi</taxon>
        <taxon>Dikarya</taxon>
        <taxon>Basidiomycota</taxon>
        <taxon>Agaricomycotina</taxon>
        <taxon>Agaricomycetes</taxon>
        <taxon>Polyporales</taxon>
        <taxon>Phaeolaceae</taxon>
        <taxon>Wolfiporia</taxon>
    </lineage>
</organism>
<comment type="catalytic activity">
    <reaction evidence="10">
        <text>L-valine + 2-oxoglutarate = 3-methyl-2-oxobutanoate + L-glutamate</text>
        <dbReference type="Rhea" id="RHEA:24813"/>
        <dbReference type="ChEBI" id="CHEBI:11851"/>
        <dbReference type="ChEBI" id="CHEBI:16810"/>
        <dbReference type="ChEBI" id="CHEBI:29985"/>
        <dbReference type="ChEBI" id="CHEBI:57762"/>
        <dbReference type="EC" id="2.6.1.42"/>
    </reaction>
</comment>
<evidence type="ECO:0000313" key="12">
    <source>
        <dbReference type="Proteomes" id="UP000218811"/>
    </source>
</evidence>
<evidence type="ECO:0000256" key="7">
    <source>
        <dbReference type="ARBA" id="ARBA00023304"/>
    </source>
</evidence>
<keyword evidence="12" id="KW-1185">Reference proteome</keyword>
<dbReference type="EC" id="2.6.1.42" evidence="10"/>
<evidence type="ECO:0000256" key="2">
    <source>
        <dbReference type="ARBA" id="ARBA00009320"/>
    </source>
</evidence>
<keyword evidence="5 10" id="KW-0808">Transferase</keyword>
<dbReference type="OrthoDB" id="1732691at2759"/>
<dbReference type="GO" id="GO:0009098">
    <property type="term" value="P:L-leucine biosynthetic process"/>
    <property type="evidence" value="ECO:0007669"/>
    <property type="project" value="TreeGrafter"/>
</dbReference>
<dbReference type="Gene3D" id="3.30.470.10">
    <property type="match status" value="1"/>
</dbReference>
<dbReference type="SUPFAM" id="SSF56752">
    <property type="entry name" value="D-aminoacid aminotransferase-like PLP-dependent enzymes"/>
    <property type="match status" value="1"/>
</dbReference>
<comment type="similarity">
    <text evidence="2 8">Belongs to the class-IV pyridoxal-phosphate-dependent aminotransferase family.</text>
</comment>
<dbReference type="OMA" id="HMVTCRW"/>
<dbReference type="Gene3D" id="3.20.10.10">
    <property type="entry name" value="D-amino Acid Aminotransferase, subunit A, domain 2"/>
    <property type="match status" value="1"/>
</dbReference>
<accession>A0A2H3JYP0</accession>
<name>A0A2H3JYP0_WOLCO</name>
<dbReference type="InterPro" id="IPR005786">
    <property type="entry name" value="B_amino_transII"/>
</dbReference>
<gene>
    <name evidence="11" type="ORF">WOLCODRAFT_153048</name>
</gene>
<evidence type="ECO:0000256" key="1">
    <source>
        <dbReference type="ARBA" id="ARBA00001933"/>
    </source>
</evidence>
<keyword evidence="4 10" id="KW-0028">Amino-acid biosynthesis</keyword>
<dbReference type="PANTHER" id="PTHR11825:SF44">
    <property type="entry name" value="BRANCHED-CHAIN-AMINO-ACID AMINOTRANSFERASE"/>
    <property type="match status" value="1"/>
</dbReference>
<comment type="catalytic activity">
    <reaction evidence="10">
        <text>L-isoleucine + 2-oxoglutarate = (S)-3-methyl-2-oxopentanoate + L-glutamate</text>
        <dbReference type="Rhea" id="RHEA:24801"/>
        <dbReference type="ChEBI" id="CHEBI:16810"/>
        <dbReference type="ChEBI" id="CHEBI:29985"/>
        <dbReference type="ChEBI" id="CHEBI:35146"/>
        <dbReference type="ChEBI" id="CHEBI:58045"/>
        <dbReference type="EC" id="2.6.1.42"/>
    </reaction>
</comment>
<dbReference type="GO" id="GO:0005739">
    <property type="term" value="C:mitochondrion"/>
    <property type="evidence" value="ECO:0007669"/>
    <property type="project" value="TreeGrafter"/>
</dbReference>
<dbReference type="InterPro" id="IPR036038">
    <property type="entry name" value="Aminotransferase-like"/>
</dbReference>
<dbReference type="GO" id="GO:0004084">
    <property type="term" value="F:branched-chain-amino-acid transaminase activity"/>
    <property type="evidence" value="ECO:0007669"/>
    <property type="project" value="UniProtKB-EC"/>
</dbReference>
<keyword evidence="7 10" id="KW-0100">Branched-chain amino acid biosynthesis</keyword>
<keyword evidence="6 9" id="KW-0663">Pyridoxal phosphate</keyword>
<comment type="catalytic activity">
    <reaction evidence="10">
        <text>L-leucine + 2-oxoglutarate = 4-methyl-2-oxopentanoate + L-glutamate</text>
        <dbReference type="Rhea" id="RHEA:18321"/>
        <dbReference type="ChEBI" id="CHEBI:16810"/>
        <dbReference type="ChEBI" id="CHEBI:17865"/>
        <dbReference type="ChEBI" id="CHEBI:29985"/>
        <dbReference type="ChEBI" id="CHEBI:57427"/>
        <dbReference type="EC" id="2.6.1.42"/>
    </reaction>
</comment>
<evidence type="ECO:0000256" key="6">
    <source>
        <dbReference type="ARBA" id="ARBA00022898"/>
    </source>
</evidence>
<dbReference type="PROSITE" id="PS00770">
    <property type="entry name" value="AA_TRANSFER_CLASS_4"/>
    <property type="match status" value="1"/>
</dbReference>
<dbReference type="InterPro" id="IPR018300">
    <property type="entry name" value="Aminotrans_IV_CS"/>
</dbReference>
<evidence type="ECO:0000256" key="9">
    <source>
        <dbReference type="RuleBase" id="RU004516"/>
    </source>
</evidence>
<dbReference type="GO" id="GO:0009099">
    <property type="term" value="P:L-valine biosynthetic process"/>
    <property type="evidence" value="ECO:0007669"/>
    <property type="project" value="TreeGrafter"/>
</dbReference>
<comment type="cofactor">
    <cofactor evidence="1 9">
        <name>pyridoxal 5'-phosphate</name>
        <dbReference type="ChEBI" id="CHEBI:597326"/>
    </cofactor>
</comment>
<dbReference type="STRING" id="742152.A0A2H3JYP0"/>
<keyword evidence="3 10" id="KW-0032">Aminotransferase</keyword>
<reference evidence="11 12" key="1">
    <citation type="journal article" date="2012" name="Science">
        <title>The Paleozoic origin of enzymatic lignin decomposition reconstructed from 31 fungal genomes.</title>
        <authorList>
            <person name="Floudas D."/>
            <person name="Binder M."/>
            <person name="Riley R."/>
            <person name="Barry K."/>
            <person name="Blanchette R.A."/>
            <person name="Henrissat B."/>
            <person name="Martinez A.T."/>
            <person name="Otillar R."/>
            <person name="Spatafora J.W."/>
            <person name="Yadav J.S."/>
            <person name="Aerts A."/>
            <person name="Benoit I."/>
            <person name="Boyd A."/>
            <person name="Carlson A."/>
            <person name="Copeland A."/>
            <person name="Coutinho P.M."/>
            <person name="de Vries R.P."/>
            <person name="Ferreira P."/>
            <person name="Findley K."/>
            <person name="Foster B."/>
            <person name="Gaskell J."/>
            <person name="Glotzer D."/>
            <person name="Gorecki P."/>
            <person name="Heitman J."/>
            <person name="Hesse C."/>
            <person name="Hori C."/>
            <person name="Igarashi K."/>
            <person name="Jurgens J.A."/>
            <person name="Kallen N."/>
            <person name="Kersten P."/>
            <person name="Kohler A."/>
            <person name="Kuees U."/>
            <person name="Kumar T.K.A."/>
            <person name="Kuo A."/>
            <person name="LaButti K."/>
            <person name="Larrondo L.F."/>
            <person name="Lindquist E."/>
            <person name="Ling A."/>
            <person name="Lombard V."/>
            <person name="Lucas S."/>
            <person name="Lundell T."/>
            <person name="Martin R."/>
            <person name="McLaughlin D.J."/>
            <person name="Morgenstern I."/>
            <person name="Morin E."/>
            <person name="Murat C."/>
            <person name="Nagy L.G."/>
            <person name="Nolan M."/>
            <person name="Ohm R.A."/>
            <person name="Patyshakuliyeva A."/>
            <person name="Rokas A."/>
            <person name="Ruiz-Duenas F.J."/>
            <person name="Sabat G."/>
            <person name="Salamov A."/>
            <person name="Samejima M."/>
            <person name="Schmutz J."/>
            <person name="Slot J.C."/>
            <person name="St John F."/>
            <person name="Stenlid J."/>
            <person name="Sun H."/>
            <person name="Sun S."/>
            <person name="Syed K."/>
            <person name="Tsang A."/>
            <person name="Wiebenga A."/>
            <person name="Young D."/>
            <person name="Pisabarro A."/>
            <person name="Eastwood D.C."/>
            <person name="Martin F."/>
            <person name="Cullen D."/>
            <person name="Grigoriev I.V."/>
            <person name="Hibbett D.S."/>
        </authorList>
    </citation>
    <scope>NUCLEOTIDE SEQUENCE [LARGE SCALE GENOMIC DNA]</scope>
    <source>
        <strain evidence="11 12">MD-104</strain>
    </source>
</reference>
<dbReference type="InterPro" id="IPR043132">
    <property type="entry name" value="BCAT-like_C"/>
</dbReference>
<dbReference type="PANTHER" id="PTHR11825">
    <property type="entry name" value="SUBGROUP IIII AMINOTRANSFERASE"/>
    <property type="match status" value="1"/>
</dbReference>
<dbReference type="Proteomes" id="UP000218811">
    <property type="component" value="Unassembled WGS sequence"/>
</dbReference>
<evidence type="ECO:0000313" key="11">
    <source>
        <dbReference type="EMBL" id="PCH42998.1"/>
    </source>
</evidence>
<dbReference type="EMBL" id="KB468135">
    <property type="protein sequence ID" value="PCH42998.1"/>
    <property type="molecule type" value="Genomic_DNA"/>
</dbReference>
<sequence>MFPGEHGGQTIDQITYVQSKPAPSAHLPDLDISKLIITPAASLKSVPPPETLKFGQTMTDHMLYATYHPETGCTNVFEGFRAYMGPDGKIRLFRQNMNVARLKRSVDRIALPPGGTGAYKLSLNYGPTLKPQQLAEQQGYNQTLWLLDETVTEAGAMNFFVVVKRGDGDWDVTTAPLDGTVLAGVTRDSCLALASAHQSCTVLPYVPENLRLHAHEQHLTMSDLTRWNPEGRLLEAFMVGTAVVVNGVGRIGYMDQDIILQEHEGGRGPVAHALFERILDIQEGRFEFEGWGYPLMTRKRRNI</sequence>
<dbReference type="AlphaFoldDB" id="A0A2H3JYP0"/>
<protein>
    <recommendedName>
        <fullName evidence="10">Branched-chain-amino-acid aminotransferase</fullName>
        <ecNumber evidence="10">2.6.1.42</ecNumber>
    </recommendedName>
</protein>
<evidence type="ECO:0000256" key="8">
    <source>
        <dbReference type="RuleBase" id="RU004106"/>
    </source>
</evidence>
<proteinExistence type="inferred from homology"/>
<evidence type="ECO:0000256" key="3">
    <source>
        <dbReference type="ARBA" id="ARBA00022576"/>
    </source>
</evidence>
<dbReference type="InterPro" id="IPR043131">
    <property type="entry name" value="BCAT-like_N"/>
</dbReference>